<dbReference type="RefSeq" id="WP_074698640.1">
    <property type="nucleotide sequence ID" value="NZ_CP018863.1"/>
</dbReference>
<feature type="transmembrane region" description="Helical" evidence="2">
    <location>
        <begin position="283"/>
        <end position="304"/>
    </location>
</feature>
<feature type="transmembrane region" description="Helical" evidence="2">
    <location>
        <begin position="681"/>
        <end position="708"/>
    </location>
</feature>
<feature type="compositionally biased region" description="Basic and acidic residues" evidence="1">
    <location>
        <begin position="850"/>
        <end position="863"/>
    </location>
</feature>
<dbReference type="Pfam" id="PF01841">
    <property type="entry name" value="Transglut_core"/>
    <property type="match status" value="1"/>
</dbReference>
<feature type="transmembrane region" description="Helical" evidence="2">
    <location>
        <begin position="129"/>
        <end position="150"/>
    </location>
</feature>
<keyword evidence="2" id="KW-0472">Membrane</keyword>
<evidence type="ECO:0000256" key="1">
    <source>
        <dbReference type="SAM" id="MobiDB-lite"/>
    </source>
</evidence>
<evidence type="ECO:0000259" key="3">
    <source>
        <dbReference type="SMART" id="SM00460"/>
    </source>
</evidence>
<feature type="region of interest" description="Disordered" evidence="1">
    <location>
        <begin position="1"/>
        <end position="57"/>
    </location>
</feature>
<feature type="compositionally biased region" description="Basic and acidic residues" evidence="1">
    <location>
        <begin position="26"/>
        <end position="51"/>
    </location>
</feature>
<name>A0A1H0ZA59_9MICC</name>
<organism evidence="4 5">
    <name type="scientific">Crystallibacter crystallopoietes</name>
    <dbReference type="NCBI Taxonomy" id="37928"/>
    <lineage>
        <taxon>Bacteria</taxon>
        <taxon>Bacillati</taxon>
        <taxon>Actinomycetota</taxon>
        <taxon>Actinomycetes</taxon>
        <taxon>Micrococcales</taxon>
        <taxon>Micrococcaceae</taxon>
        <taxon>Crystallibacter</taxon>
    </lineage>
</organism>
<dbReference type="InterPro" id="IPR038765">
    <property type="entry name" value="Papain-like_cys_pep_sf"/>
</dbReference>
<keyword evidence="2" id="KW-1133">Transmembrane helix</keyword>
<evidence type="ECO:0000313" key="4">
    <source>
        <dbReference type="EMBL" id="SDQ24307.1"/>
    </source>
</evidence>
<accession>A0A1H0ZA59</accession>
<keyword evidence="5" id="KW-1185">Reference proteome</keyword>
<evidence type="ECO:0000256" key="2">
    <source>
        <dbReference type="SAM" id="Phobius"/>
    </source>
</evidence>
<dbReference type="SMART" id="SM00460">
    <property type="entry name" value="TGc"/>
    <property type="match status" value="1"/>
</dbReference>
<feature type="transmembrane region" description="Helical" evidence="2">
    <location>
        <begin position="96"/>
        <end position="117"/>
    </location>
</feature>
<feature type="transmembrane region" description="Helical" evidence="2">
    <location>
        <begin position="233"/>
        <end position="250"/>
    </location>
</feature>
<feature type="region of interest" description="Disordered" evidence="1">
    <location>
        <begin position="835"/>
        <end position="872"/>
    </location>
</feature>
<sequence>MSAPDSPGNESRRSRRRVASGGRAASRREGAAFRGERAAAPRERAAPRDRGLPPQERGLVLPRSWQHLGIDAALLTLLLGMGVLGFHNVFAGEPRYLVAGFGGIVAGLGLALACAWYRLGLLATATAGLLTYVLLGSAFAAPTQAIAGVVPSLESLRTVLTGFIFAWKDILTVAAPVGVNGGMLVVPFLGSLAAALLAGTLAWRVKTPYWTVLPVTAMFILGIAFGTNAPTLPLLRGVLLVAGAVSWLAWRRHISRTDSTAHVSANPQAADAAAHRTGVLRRLGLGAGVLLLATAVTALAGPALTAGGERKVLRDVVVPPVELYDYPSPLMDFRQFVKDKSEDTLFTVQGLPPGERVRLAALDTYDGVVYNVNPRSGGNYAPVGDAQSLGNVDGDGGNPNSNTAQMTFSIADYNGVWLPAGGQLNGVAMDGPRADEVAGSLYYNEDSETALSTRYIRPGDNYSVNVSFPAKPEDGQLAQYDFAPLNLPEPEQVPNIIGTKASELVGDETVPIEQVRQLERSLHENGFFSNGKEDEARSLSGHSASRMTTLLDAEQTIGDDEQYAVAMALMARHLGMPARVVMGFYPDPSIERTAGEPVEIKGKDVHAWVEIAFTNAGWVAFDPTPDKDNEPTPPQQQPKSTPKPQVLQPPPPPQEPAELPPDSAPEPQDAEQNEKGFWEQWGWLVTAIGVAMIPLAILLIPLLLIAWLKLRRRKRRAAEGLPSTRVSGGWSEVMSLATDMGASANAKATRREHASELADAFPAASGTTTALAHRADAAVFGGVEPTEVQVREYWDMVEKSLDEIGSSVGFWKRQRARFSPRSLVAEARFRLSQKLGKGVSGRSFGTAESTNRKVESPTEEQHKGVSHTWQQD</sequence>
<dbReference type="PANTHER" id="PTHR42736">
    <property type="entry name" value="PROTEIN-GLUTAMINE GAMMA-GLUTAMYLTRANSFERASE"/>
    <property type="match status" value="1"/>
</dbReference>
<feature type="transmembrane region" description="Helical" evidence="2">
    <location>
        <begin position="170"/>
        <end position="197"/>
    </location>
</feature>
<dbReference type="STRING" id="37928.SAMN04489742_0230"/>
<feature type="domain" description="Transglutaminase-like" evidence="3">
    <location>
        <begin position="550"/>
        <end position="625"/>
    </location>
</feature>
<dbReference type="Gene3D" id="3.10.620.30">
    <property type="match status" value="1"/>
</dbReference>
<proteinExistence type="predicted"/>
<feature type="region of interest" description="Disordered" evidence="1">
    <location>
        <begin position="620"/>
        <end position="673"/>
    </location>
</feature>
<dbReference type="PANTHER" id="PTHR42736:SF1">
    <property type="entry name" value="PROTEIN-GLUTAMINE GAMMA-GLUTAMYLTRANSFERASE"/>
    <property type="match status" value="1"/>
</dbReference>
<dbReference type="InterPro" id="IPR021878">
    <property type="entry name" value="TgpA_N"/>
</dbReference>
<feature type="transmembrane region" description="Helical" evidence="2">
    <location>
        <begin position="72"/>
        <end position="90"/>
    </location>
</feature>
<reference evidence="4 5" key="1">
    <citation type="submission" date="2016-10" db="EMBL/GenBank/DDBJ databases">
        <authorList>
            <person name="de Groot N.N."/>
        </authorList>
    </citation>
    <scope>NUCLEOTIDE SEQUENCE [LARGE SCALE GENOMIC DNA]</scope>
    <source>
        <strain evidence="4 5">DSM 20117</strain>
    </source>
</reference>
<dbReference type="KEGG" id="acry:AC20117_16110"/>
<gene>
    <name evidence="4" type="ORF">SAMN04489742_0230</name>
</gene>
<feature type="compositionally biased region" description="Pro residues" evidence="1">
    <location>
        <begin position="647"/>
        <end position="664"/>
    </location>
</feature>
<dbReference type="InterPro" id="IPR002931">
    <property type="entry name" value="Transglutaminase-like"/>
</dbReference>
<dbReference type="Proteomes" id="UP000181917">
    <property type="component" value="Unassembled WGS sequence"/>
</dbReference>
<dbReference type="EMBL" id="FNKH01000002">
    <property type="protein sequence ID" value="SDQ24307.1"/>
    <property type="molecule type" value="Genomic_DNA"/>
</dbReference>
<evidence type="ECO:0000313" key="5">
    <source>
        <dbReference type="Proteomes" id="UP000181917"/>
    </source>
</evidence>
<feature type="transmembrane region" description="Helical" evidence="2">
    <location>
        <begin position="209"/>
        <end position="227"/>
    </location>
</feature>
<keyword evidence="2" id="KW-0812">Transmembrane</keyword>
<dbReference type="AlphaFoldDB" id="A0A1H0ZA59"/>
<dbReference type="SUPFAM" id="SSF54001">
    <property type="entry name" value="Cysteine proteinases"/>
    <property type="match status" value="1"/>
</dbReference>
<protein>
    <submittedName>
        <fullName evidence="4">Transglutaminase-like superfamily protein</fullName>
    </submittedName>
</protein>
<dbReference type="Pfam" id="PF11992">
    <property type="entry name" value="TgpA_N"/>
    <property type="match status" value="1"/>
</dbReference>
<feature type="compositionally biased region" description="Low complexity" evidence="1">
    <location>
        <begin position="637"/>
        <end position="646"/>
    </location>
</feature>
<dbReference type="InterPro" id="IPR052901">
    <property type="entry name" value="Bact_TGase-like"/>
</dbReference>